<feature type="region of interest" description="Disordered" evidence="1">
    <location>
        <begin position="195"/>
        <end position="228"/>
    </location>
</feature>
<dbReference type="GeneID" id="25252812"/>
<feature type="compositionally biased region" description="Low complexity" evidence="1">
    <location>
        <begin position="356"/>
        <end position="410"/>
    </location>
</feature>
<dbReference type="RefSeq" id="XP_013233806.1">
    <property type="nucleotide sequence ID" value="XM_013378352.1"/>
</dbReference>
<organism evidence="2 3">
    <name type="scientific">Eimeria tenella</name>
    <name type="common">Coccidian parasite</name>
    <dbReference type="NCBI Taxonomy" id="5802"/>
    <lineage>
        <taxon>Eukaryota</taxon>
        <taxon>Sar</taxon>
        <taxon>Alveolata</taxon>
        <taxon>Apicomplexa</taxon>
        <taxon>Conoidasida</taxon>
        <taxon>Coccidia</taxon>
        <taxon>Eucoccidiorida</taxon>
        <taxon>Eimeriorina</taxon>
        <taxon>Eimeriidae</taxon>
        <taxon>Eimeria</taxon>
    </lineage>
</organism>
<protein>
    <recommendedName>
        <fullName evidence="4">CID domain-containing protein</fullName>
    </recommendedName>
</protein>
<sequence length="454" mass="47773">MWDPHRLPPGAPPFAPAAALSAEGLAALRAFEGGLGCIDSSSACIQGLSAALVHAAHSPAVYHCLAALKAQIQAPAAAAAAGGGAAAAAAAGSGQLVLLLYVINDVLQRCCSCGAPFLLQLCLDPLRSLCAAAAAAAAAATAAGAAANGLDEFKRVLEILKQRDTFGGPEICEALMRILAGQDVQLPQVPKQLMLQQQQQQQQQRLSHKAADAPEGRSAKGPQTLDGYRLHYPSAADAATAAAAAAAIPAAPEDTAFKQQLHRTLTLANDCTLTIRDAQDSRKRQNARVLEVQQLLQRLASGEDTEEQQAELNERPQTAPFAAAPSAFWSPTQAVAASGLKGFRLSPPKLREARCNRSNSRSSSCSTRNSSQQQVQQQQPTASAAAATAANSSRSSSDSSRSISYSSQHQPTTAANNSSQLQPQQQQQQQRQQQQQQQRVLKQRHLVLEMAKII</sequence>
<accession>U6KYL8</accession>
<feature type="region of interest" description="Disordered" evidence="1">
    <location>
        <begin position="351"/>
        <end position="437"/>
    </location>
</feature>
<gene>
    <name evidence="2" type="ORF">ETH_00018390</name>
</gene>
<keyword evidence="3" id="KW-1185">Reference proteome</keyword>
<name>U6KYL8_EIMTE</name>
<feature type="compositionally biased region" description="Basic and acidic residues" evidence="1">
    <location>
        <begin position="209"/>
        <end position="218"/>
    </location>
</feature>
<dbReference type="Gene3D" id="1.25.40.90">
    <property type="match status" value="1"/>
</dbReference>
<proteinExistence type="predicted"/>
<feature type="compositionally biased region" description="Low complexity" evidence="1">
    <location>
        <begin position="195"/>
        <end position="204"/>
    </location>
</feature>
<dbReference type="Proteomes" id="UP000030747">
    <property type="component" value="Unassembled WGS sequence"/>
</dbReference>
<evidence type="ECO:0000313" key="3">
    <source>
        <dbReference type="Proteomes" id="UP000030747"/>
    </source>
</evidence>
<dbReference type="VEuPathDB" id="ToxoDB:ETH2_0520400"/>
<reference evidence="2" key="1">
    <citation type="submission" date="2013-10" db="EMBL/GenBank/DDBJ databases">
        <title>Genomic analysis of the causative agents of coccidiosis in chickens.</title>
        <authorList>
            <person name="Reid A.J."/>
            <person name="Blake D."/>
            <person name="Billington K."/>
            <person name="Browne H."/>
            <person name="Dunn M."/>
            <person name="Hung S."/>
            <person name="Kawahara F."/>
            <person name="Miranda-Saavedra D."/>
            <person name="Mourier T."/>
            <person name="Nagra H."/>
            <person name="Otto T.D."/>
            <person name="Rawlings N."/>
            <person name="Sanchez A."/>
            <person name="Sanders M."/>
            <person name="Subramaniam C."/>
            <person name="Tay Y."/>
            <person name="Dear P."/>
            <person name="Doerig C."/>
            <person name="Gruber A."/>
            <person name="Parkinson J."/>
            <person name="Shirley M."/>
            <person name="Wan K.L."/>
            <person name="Berriman M."/>
            <person name="Tomley F."/>
            <person name="Pain A."/>
        </authorList>
    </citation>
    <scope>NUCLEOTIDE SEQUENCE [LARGE SCALE GENOMIC DNA]</scope>
    <source>
        <strain evidence="2">Houghton</strain>
    </source>
</reference>
<feature type="compositionally biased region" description="Low complexity" evidence="1">
    <location>
        <begin position="420"/>
        <end position="437"/>
    </location>
</feature>
<dbReference type="OrthoDB" id="10502824at2759"/>
<dbReference type="VEuPathDB" id="ToxoDB:ETH_00018390"/>
<dbReference type="AlphaFoldDB" id="U6KYL8"/>
<evidence type="ECO:0000256" key="1">
    <source>
        <dbReference type="SAM" id="MobiDB-lite"/>
    </source>
</evidence>
<reference evidence="2" key="2">
    <citation type="submission" date="2013-10" db="EMBL/GenBank/DDBJ databases">
        <authorList>
            <person name="Aslett M."/>
        </authorList>
    </citation>
    <scope>NUCLEOTIDE SEQUENCE [LARGE SCALE GENOMIC DNA]</scope>
    <source>
        <strain evidence="2">Houghton</strain>
    </source>
</reference>
<dbReference type="InterPro" id="IPR008942">
    <property type="entry name" value="ENTH_VHS"/>
</dbReference>
<evidence type="ECO:0000313" key="2">
    <source>
        <dbReference type="EMBL" id="CDJ43056.1"/>
    </source>
</evidence>
<evidence type="ECO:0008006" key="4">
    <source>
        <dbReference type="Google" id="ProtNLM"/>
    </source>
</evidence>
<dbReference type="EMBL" id="HG675749">
    <property type="protein sequence ID" value="CDJ43056.1"/>
    <property type="molecule type" value="Genomic_DNA"/>
</dbReference>